<gene>
    <name evidence="7" type="primary">RBP2</name>
    <name evidence="7" type="ORF">FOB64_001660</name>
</gene>
<evidence type="ECO:0000256" key="2">
    <source>
        <dbReference type="ARBA" id="ARBA00023110"/>
    </source>
</evidence>
<feature type="domain" description="PPIase FKBP-type" evidence="6">
    <location>
        <begin position="23"/>
        <end position="122"/>
    </location>
</feature>
<accession>A0A8H6C044</accession>
<dbReference type="GO" id="GO:0005737">
    <property type="term" value="C:cytoplasm"/>
    <property type="evidence" value="ECO:0007669"/>
    <property type="project" value="EnsemblFungi"/>
</dbReference>
<reference evidence="7 8" key="1">
    <citation type="submission" date="2020-03" db="EMBL/GenBank/DDBJ databases">
        <title>FDA dAtabase for Regulatory Grade micrObial Sequences (FDA-ARGOS): Supporting development and validation of Infectious Disease Dx tests.</title>
        <authorList>
            <person name="Campos J."/>
            <person name="Goldberg B."/>
            <person name="Tallon L."/>
            <person name="Sadzewicz L."/>
            <person name="Vavikolanu K."/>
            <person name="Mehta A."/>
            <person name="Aluvathingal J."/>
            <person name="Nadendla S."/>
            <person name="Nandy P."/>
            <person name="Geyer C."/>
            <person name="Yan Y."/>
            <person name="Sichtig H."/>
        </authorList>
    </citation>
    <scope>NUCLEOTIDE SEQUENCE [LARGE SCALE GENOMIC DNA]</scope>
    <source>
        <strain evidence="7 8">FDAARGOS_656</strain>
    </source>
</reference>
<comment type="similarity">
    <text evidence="4">Belongs to the FKBP-type PPIase family. FKBP1 subfamily.</text>
</comment>
<proteinExistence type="inferred from homology"/>
<dbReference type="EMBL" id="JABWAD010000022">
    <property type="protein sequence ID" value="KAF6070551.1"/>
    <property type="molecule type" value="Genomic_DNA"/>
</dbReference>
<evidence type="ECO:0000256" key="5">
    <source>
        <dbReference type="PROSITE-ProRule" id="PRU00277"/>
    </source>
</evidence>
<dbReference type="Pfam" id="PF00254">
    <property type="entry name" value="FKBP_C"/>
    <property type="match status" value="1"/>
</dbReference>
<dbReference type="Proteomes" id="UP000536275">
    <property type="component" value="Unassembled WGS sequence"/>
</dbReference>
<dbReference type="InterPro" id="IPR001179">
    <property type="entry name" value="PPIase_FKBP_dom"/>
</dbReference>
<dbReference type="OMA" id="EQFDASW"/>
<dbReference type="GO" id="GO:0044183">
    <property type="term" value="F:protein folding chaperone"/>
    <property type="evidence" value="ECO:0007669"/>
    <property type="project" value="EnsemblFungi"/>
</dbReference>
<dbReference type="PANTHER" id="PTHR10516">
    <property type="entry name" value="PEPTIDYL-PROLYL CIS-TRANS ISOMERASE"/>
    <property type="match status" value="1"/>
</dbReference>
<protein>
    <recommendedName>
        <fullName evidence="5">peptidylprolyl isomerase</fullName>
        <ecNumber evidence="5">5.2.1.8</ecNumber>
    </recommendedName>
</protein>
<comment type="catalytic activity">
    <reaction evidence="1 5">
        <text>[protein]-peptidylproline (omega=180) = [protein]-peptidylproline (omega=0)</text>
        <dbReference type="Rhea" id="RHEA:16237"/>
        <dbReference type="Rhea" id="RHEA-COMP:10747"/>
        <dbReference type="Rhea" id="RHEA-COMP:10748"/>
        <dbReference type="ChEBI" id="CHEBI:83833"/>
        <dbReference type="ChEBI" id="CHEBI:83834"/>
        <dbReference type="EC" id="5.2.1.8"/>
    </reaction>
</comment>
<dbReference type="InterPro" id="IPR046357">
    <property type="entry name" value="PPIase_dom_sf"/>
</dbReference>
<organism evidence="7 8">
    <name type="scientific">Candida albicans</name>
    <name type="common">Yeast</name>
    <dbReference type="NCBI Taxonomy" id="5476"/>
    <lineage>
        <taxon>Eukaryota</taxon>
        <taxon>Fungi</taxon>
        <taxon>Dikarya</taxon>
        <taxon>Ascomycota</taxon>
        <taxon>Saccharomycotina</taxon>
        <taxon>Pichiomycetes</taxon>
        <taxon>Debaryomycetaceae</taxon>
        <taxon>Candida/Lodderomyces clade</taxon>
        <taxon>Candida</taxon>
    </lineage>
</organism>
<evidence type="ECO:0000313" key="7">
    <source>
        <dbReference type="EMBL" id="KAF6070551.1"/>
    </source>
</evidence>
<dbReference type="PROSITE" id="PS50059">
    <property type="entry name" value="FKBP_PPIASE"/>
    <property type="match status" value="1"/>
</dbReference>
<keyword evidence="3 5" id="KW-0413">Isomerase</keyword>
<evidence type="ECO:0000256" key="3">
    <source>
        <dbReference type="ARBA" id="ARBA00023235"/>
    </source>
</evidence>
<evidence type="ECO:0000313" key="8">
    <source>
        <dbReference type="Proteomes" id="UP000536275"/>
    </source>
</evidence>
<dbReference type="FunFam" id="3.10.50.40:FF:000061">
    <property type="entry name" value="FK506-binding protein 1"/>
    <property type="match status" value="1"/>
</dbReference>
<keyword evidence="2 5" id="KW-0697">Rotamase</keyword>
<dbReference type="GO" id="GO:0006366">
    <property type="term" value="P:transcription by RNA polymerase II"/>
    <property type="evidence" value="ECO:0007669"/>
    <property type="project" value="EnsemblFungi"/>
</dbReference>
<dbReference type="Gene3D" id="3.10.50.40">
    <property type="match status" value="1"/>
</dbReference>
<comment type="caution">
    <text evidence="7">The sequence shown here is derived from an EMBL/GenBank/DDBJ whole genome shotgun (WGS) entry which is preliminary data.</text>
</comment>
<sequence>MSEELPQIEIVQEGDNTTFAKPGDTVTIHYDGKLTNGKEFDSSRKRGKPFTCTVGVGQVIKGWDISLTNNYGKGGANLPKISKGTKAILTIPPNLAYGPRGIPPIIGPNETLVFEVELLGVNGQ</sequence>
<dbReference type="PANTHER" id="PTHR10516:SF443">
    <property type="entry name" value="FK506-BINDING PROTEIN 59-RELATED"/>
    <property type="match status" value="1"/>
</dbReference>
<dbReference type="InterPro" id="IPR050689">
    <property type="entry name" value="FKBP-type_PPIase"/>
</dbReference>
<dbReference type="SUPFAM" id="SSF54534">
    <property type="entry name" value="FKBP-like"/>
    <property type="match status" value="1"/>
</dbReference>
<dbReference type="EC" id="5.2.1.8" evidence="5"/>
<evidence type="ECO:0000259" key="6">
    <source>
        <dbReference type="PROSITE" id="PS50059"/>
    </source>
</evidence>
<dbReference type="GO" id="GO:1901711">
    <property type="term" value="P:negative regulation of homoserine biosynthetic process"/>
    <property type="evidence" value="ECO:0007669"/>
    <property type="project" value="EnsemblFungi"/>
</dbReference>
<evidence type="ECO:0000256" key="4">
    <source>
        <dbReference type="ARBA" id="ARBA00038106"/>
    </source>
</evidence>
<dbReference type="GO" id="GO:0070651">
    <property type="term" value="P:nonfunctional rRNA decay"/>
    <property type="evidence" value="ECO:0007669"/>
    <property type="project" value="EnsemblFungi"/>
</dbReference>
<dbReference type="GO" id="GO:0005527">
    <property type="term" value="F:macrolide binding"/>
    <property type="evidence" value="ECO:0007669"/>
    <property type="project" value="EnsemblFungi"/>
</dbReference>
<dbReference type="SMR" id="A0A8H6C044"/>
<dbReference type="GO" id="GO:0006325">
    <property type="term" value="P:chromatin organization"/>
    <property type="evidence" value="ECO:0007669"/>
    <property type="project" value="EnsemblFungi"/>
</dbReference>
<dbReference type="GO" id="GO:0001228">
    <property type="term" value="F:DNA-binding transcription activator activity, RNA polymerase II-specific"/>
    <property type="evidence" value="ECO:0007669"/>
    <property type="project" value="EnsemblFungi"/>
</dbReference>
<dbReference type="AlphaFoldDB" id="A0A8H6C044"/>
<evidence type="ECO:0000256" key="1">
    <source>
        <dbReference type="ARBA" id="ARBA00000971"/>
    </source>
</evidence>
<name>A0A8H6C044_CANAX</name>
<dbReference type="GO" id="GO:1903332">
    <property type="term" value="P:regulation of protein folding"/>
    <property type="evidence" value="ECO:0007669"/>
    <property type="project" value="EnsemblFungi"/>
</dbReference>
<dbReference type="GO" id="GO:0003755">
    <property type="term" value="F:peptidyl-prolyl cis-trans isomerase activity"/>
    <property type="evidence" value="ECO:0007669"/>
    <property type="project" value="UniProtKB-KW"/>
</dbReference>